<dbReference type="EC" id="2.7.7.87" evidence="5"/>
<comment type="subcellular location">
    <subcellularLocation>
        <location evidence="2">Cell membrane</location>
        <topology evidence="2">Peripheral membrane protein</topology>
    </subcellularLocation>
    <subcellularLocation>
        <location evidence="3">Cytoplasm</location>
    </subcellularLocation>
    <subcellularLocation>
        <location evidence="1">Mitochondrion</location>
    </subcellularLocation>
</comment>
<evidence type="ECO:0000256" key="13">
    <source>
        <dbReference type="ARBA" id="ARBA00048366"/>
    </source>
</evidence>
<name>A0A0A1WMP6_ZEUCU</name>
<dbReference type="GO" id="GO:0000049">
    <property type="term" value="F:tRNA binding"/>
    <property type="evidence" value="ECO:0007669"/>
    <property type="project" value="TreeGrafter"/>
</dbReference>
<evidence type="ECO:0000256" key="14">
    <source>
        <dbReference type="ARBA" id="ARBA00058524"/>
    </source>
</evidence>
<evidence type="ECO:0000256" key="15">
    <source>
        <dbReference type="ARBA" id="ARBA00063146"/>
    </source>
</evidence>
<evidence type="ECO:0000256" key="3">
    <source>
        <dbReference type="ARBA" id="ARBA00004496"/>
    </source>
</evidence>
<evidence type="ECO:0000256" key="10">
    <source>
        <dbReference type="ARBA" id="ARBA00022946"/>
    </source>
</evidence>
<keyword evidence="8" id="KW-0963">Cytoplasm</keyword>
<dbReference type="PROSITE" id="PS51163">
    <property type="entry name" value="YRDC"/>
    <property type="match status" value="1"/>
</dbReference>
<dbReference type="GO" id="GO:0005886">
    <property type="term" value="C:plasma membrane"/>
    <property type="evidence" value="ECO:0007669"/>
    <property type="project" value="UniProtKB-SubCell"/>
</dbReference>
<reference evidence="17" key="1">
    <citation type="submission" date="2014-11" db="EMBL/GenBank/DDBJ databases">
        <authorList>
            <person name="Geib S."/>
        </authorList>
    </citation>
    <scope>NUCLEOTIDE SEQUENCE</scope>
</reference>
<evidence type="ECO:0000256" key="11">
    <source>
        <dbReference type="ARBA" id="ARBA00023128"/>
    </source>
</evidence>
<dbReference type="InterPro" id="IPR050156">
    <property type="entry name" value="TC-AMP_synthase_SUA5"/>
</dbReference>
<comment type="similarity">
    <text evidence="4">Belongs to the SUA5 family.</text>
</comment>
<dbReference type="FunFam" id="3.90.870.10:FF:000007">
    <property type="entry name" value="YrdC N6-threonylcarbamoyltransferase domain containing"/>
    <property type="match status" value="1"/>
</dbReference>
<evidence type="ECO:0000313" key="17">
    <source>
        <dbReference type="EMBL" id="JAC99697.1"/>
    </source>
</evidence>
<evidence type="ECO:0000256" key="4">
    <source>
        <dbReference type="ARBA" id="ARBA00007663"/>
    </source>
</evidence>
<dbReference type="GO" id="GO:0006450">
    <property type="term" value="P:regulation of translational fidelity"/>
    <property type="evidence" value="ECO:0007669"/>
    <property type="project" value="TreeGrafter"/>
</dbReference>
<evidence type="ECO:0000256" key="6">
    <source>
        <dbReference type="ARBA" id="ARBA00015492"/>
    </source>
</evidence>
<dbReference type="GO" id="GO:0005739">
    <property type="term" value="C:mitochondrion"/>
    <property type="evidence" value="ECO:0007669"/>
    <property type="project" value="UniProtKB-SubCell"/>
</dbReference>
<protein>
    <recommendedName>
        <fullName evidence="6">Threonylcarbamoyl-AMP synthase</fullName>
        <ecNumber evidence="5">2.7.7.87</ecNumber>
    </recommendedName>
</protein>
<keyword evidence="10" id="KW-0809">Transit peptide</keyword>
<sequence length="252" mass="28701">MYTRISKFLCFFYHHIYRRDYSTFTKMMQSSSKKIYKIQDLKALHCAVEYILDGDIIALPTDTVYGLACNANNEEAIKRLYDIKGRNFYKPVAICVKNLEAFRQYGIADHLDDSLLQRLLPGPITIIIERSKHLTNRFLNPNTSKIGIRIPNFTFIQDLCSLFDQEPLALTSANRSAERSSLNINEFESLWPKLGGIFNAGPIGLTEDRRSGSTVIDLSQPGAYKIIREGVALKSTIDVLHEFNIKSINNVK</sequence>
<gene>
    <name evidence="17" type="primary">Yrdc_1</name>
    <name evidence="17" type="ORF">g.3748</name>
</gene>
<evidence type="ECO:0000256" key="8">
    <source>
        <dbReference type="ARBA" id="ARBA00022490"/>
    </source>
</evidence>
<evidence type="ECO:0000256" key="7">
    <source>
        <dbReference type="ARBA" id="ARBA00022475"/>
    </source>
</evidence>
<evidence type="ECO:0000256" key="12">
    <source>
        <dbReference type="ARBA" id="ARBA00023136"/>
    </source>
</evidence>
<keyword evidence="7" id="KW-1003">Cell membrane</keyword>
<dbReference type="AlphaFoldDB" id="A0A0A1WMP6"/>
<evidence type="ECO:0000256" key="5">
    <source>
        <dbReference type="ARBA" id="ARBA00012584"/>
    </source>
</evidence>
<dbReference type="InterPro" id="IPR006070">
    <property type="entry name" value="Sua5-like_dom"/>
</dbReference>
<organism evidence="17">
    <name type="scientific">Zeugodacus cucurbitae</name>
    <name type="common">Melon fruit fly</name>
    <name type="synonym">Bactrocera cucurbitae</name>
    <dbReference type="NCBI Taxonomy" id="28588"/>
    <lineage>
        <taxon>Eukaryota</taxon>
        <taxon>Metazoa</taxon>
        <taxon>Ecdysozoa</taxon>
        <taxon>Arthropoda</taxon>
        <taxon>Hexapoda</taxon>
        <taxon>Insecta</taxon>
        <taxon>Pterygota</taxon>
        <taxon>Neoptera</taxon>
        <taxon>Endopterygota</taxon>
        <taxon>Diptera</taxon>
        <taxon>Brachycera</taxon>
        <taxon>Muscomorpha</taxon>
        <taxon>Tephritoidea</taxon>
        <taxon>Tephritidae</taxon>
        <taxon>Zeugodacus</taxon>
        <taxon>Zeugodacus</taxon>
    </lineage>
</organism>
<dbReference type="Gene3D" id="3.90.870.10">
    <property type="entry name" value="DHBP synthase"/>
    <property type="match status" value="1"/>
</dbReference>
<evidence type="ECO:0000259" key="16">
    <source>
        <dbReference type="PROSITE" id="PS51163"/>
    </source>
</evidence>
<dbReference type="PANTHER" id="PTHR17490:SF10">
    <property type="entry name" value="THREONYLCARBAMOYL-AMP SYNTHASE"/>
    <property type="match status" value="1"/>
</dbReference>
<dbReference type="SUPFAM" id="SSF55821">
    <property type="entry name" value="YrdC/RibB"/>
    <property type="match status" value="1"/>
</dbReference>
<proteinExistence type="inferred from homology"/>
<keyword evidence="11" id="KW-0496">Mitochondrion</keyword>
<comment type="catalytic activity">
    <reaction evidence="13">
        <text>L-threonine + hydrogencarbonate + ATP = L-threonylcarbamoyladenylate + diphosphate + H2O</text>
        <dbReference type="Rhea" id="RHEA:36407"/>
        <dbReference type="ChEBI" id="CHEBI:15377"/>
        <dbReference type="ChEBI" id="CHEBI:17544"/>
        <dbReference type="ChEBI" id="CHEBI:30616"/>
        <dbReference type="ChEBI" id="CHEBI:33019"/>
        <dbReference type="ChEBI" id="CHEBI:57926"/>
        <dbReference type="ChEBI" id="CHEBI:73682"/>
        <dbReference type="EC" id="2.7.7.87"/>
    </reaction>
</comment>
<keyword evidence="9" id="KW-0808">Transferase</keyword>
<dbReference type="Pfam" id="PF01300">
    <property type="entry name" value="Sua5_yciO_yrdC"/>
    <property type="match status" value="1"/>
</dbReference>
<dbReference type="PANTHER" id="PTHR17490">
    <property type="entry name" value="SUA5"/>
    <property type="match status" value="1"/>
</dbReference>
<comment type="subunit">
    <text evidence="15">Interacts with RSC1A1.</text>
</comment>
<dbReference type="GO" id="GO:0003725">
    <property type="term" value="F:double-stranded RNA binding"/>
    <property type="evidence" value="ECO:0007669"/>
    <property type="project" value="InterPro"/>
</dbReference>
<dbReference type="NCBIfam" id="TIGR00057">
    <property type="entry name" value="L-threonylcarbamoyladenylate synthase"/>
    <property type="match status" value="1"/>
</dbReference>
<feature type="domain" description="YrdC-like" evidence="16">
    <location>
        <begin position="41"/>
        <end position="232"/>
    </location>
</feature>
<dbReference type="EMBL" id="GBXI01014594">
    <property type="protein sequence ID" value="JAC99697.1"/>
    <property type="molecule type" value="Transcribed_RNA"/>
</dbReference>
<keyword evidence="12" id="KW-0472">Membrane</keyword>
<evidence type="ECO:0000256" key="9">
    <source>
        <dbReference type="ARBA" id="ARBA00022679"/>
    </source>
</evidence>
<accession>A0A0A1WMP6</accession>
<comment type="function">
    <text evidence="14">Cytoplasmic and mitochondrial threonylcarbamoyl-AMP synthase required for the formation of a threonylcarbamoyl group on adenosine at position 37 (t(6)A37) in tRNAs that read codons beginning with adenine. Catalyzes the conversion of L-threonine, HCO(3)(-)/CO(2) and ATP to give threonylcarbamoyl-AMP (TC-AMP) as the acyladenylate intermediate, with the release of diphosphate. Participates in t(6)A37 formation in cytoplasmic and mitochondrial tRNAs. May regulate the activity of some transporters.</text>
</comment>
<reference evidence="17" key="2">
    <citation type="journal article" date="2015" name="Gigascience">
        <title>Reconstructing a comprehensive transcriptome assembly of a white-pupal translocated strain of the pest fruit fly Bactrocera cucurbitae.</title>
        <authorList>
            <person name="Sim S.B."/>
            <person name="Calla B."/>
            <person name="Hall B."/>
            <person name="DeRego T."/>
            <person name="Geib S.M."/>
        </authorList>
    </citation>
    <scope>NUCLEOTIDE SEQUENCE</scope>
</reference>
<evidence type="ECO:0000256" key="1">
    <source>
        <dbReference type="ARBA" id="ARBA00004173"/>
    </source>
</evidence>
<evidence type="ECO:0000256" key="2">
    <source>
        <dbReference type="ARBA" id="ARBA00004202"/>
    </source>
</evidence>
<dbReference type="InterPro" id="IPR017945">
    <property type="entry name" value="DHBP_synth_RibB-like_a/b_dom"/>
</dbReference>
<dbReference type="GO" id="GO:0061710">
    <property type="term" value="F:L-threonylcarbamoyladenylate synthase"/>
    <property type="evidence" value="ECO:0007669"/>
    <property type="project" value="UniProtKB-EC"/>
</dbReference>
<dbReference type="OrthoDB" id="3648309at2759"/>